<dbReference type="EMBL" id="QKRW01000004">
    <property type="protein sequence ID" value="RAL67239.1"/>
    <property type="molecule type" value="Genomic_DNA"/>
</dbReference>
<organism evidence="1 2">
    <name type="scientific">Monilinia fructigena</name>
    <dbReference type="NCBI Taxonomy" id="38457"/>
    <lineage>
        <taxon>Eukaryota</taxon>
        <taxon>Fungi</taxon>
        <taxon>Dikarya</taxon>
        <taxon>Ascomycota</taxon>
        <taxon>Pezizomycotina</taxon>
        <taxon>Leotiomycetes</taxon>
        <taxon>Helotiales</taxon>
        <taxon>Sclerotiniaceae</taxon>
        <taxon>Monilinia</taxon>
    </lineage>
</organism>
<comment type="caution">
    <text evidence="1">The sequence shown here is derived from an EMBL/GenBank/DDBJ whole genome shotgun (WGS) entry which is preliminary data.</text>
</comment>
<sequence length="87" mass="9341">MGAGVFGVKPYCVRDLVEIKINLPFDGSCERMACGLQLASVGSKTMHAIDVMYISLFDICRKSMIDMMFVKGVEIEMGSNPAGGCVG</sequence>
<name>A0A395J949_9HELO</name>
<gene>
    <name evidence="1" type="ORF">DID88_008008</name>
</gene>
<evidence type="ECO:0000313" key="1">
    <source>
        <dbReference type="EMBL" id="RAL67239.1"/>
    </source>
</evidence>
<keyword evidence="2" id="KW-1185">Reference proteome</keyword>
<evidence type="ECO:0000313" key="2">
    <source>
        <dbReference type="Proteomes" id="UP000249056"/>
    </source>
</evidence>
<dbReference type="Proteomes" id="UP000249056">
    <property type="component" value="Unassembled WGS sequence"/>
</dbReference>
<dbReference type="AlphaFoldDB" id="A0A395J949"/>
<protein>
    <submittedName>
        <fullName evidence="1">Uncharacterized protein</fullName>
    </submittedName>
</protein>
<proteinExistence type="predicted"/>
<accession>A0A395J949</accession>
<reference evidence="1 2" key="1">
    <citation type="submission" date="2018-06" db="EMBL/GenBank/DDBJ databases">
        <title>Genome Sequence of the Brown Rot Fungal Pathogen Monilinia fructigena.</title>
        <authorList>
            <person name="Landi L."/>
            <person name="De Miccolis Angelini R.M."/>
            <person name="Pollastro S."/>
            <person name="Abate D."/>
            <person name="Faretra F."/>
            <person name="Romanazzi G."/>
        </authorList>
    </citation>
    <scope>NUCLEOTIDE SEQUENCE [LARGE SCALE GENOMIC DNA]</scope>
    <source>
        <strain evidence="1 2">Mfrg269</strain>
    </source>
</reference>